<evidence type="ECO:0000313" key="3">
    <source>
        <dbReference type="EMBL" id="PTQ52444.1"/>
    </source>
</evidence>
<organism evidence="3 4">
    <name type="scientific">Brockia lithotrophica</name>
    <dbReference type="NCBI Taxonomy" id="933949"/>
    <lineage>
        <taxon>Bacteria</taxon>
        <taxon>Bacillati</taxon>
        <taxon>Bacillota</taxon>
        <taxon>Bacilli</taxon>
        <taxon>Bacillales</taxon>
        <taxon>Bacillales Family X. Incertae Sedis</taxon>
        <taxon>Brockia</taxon>
    </lineage>
</organism>
<dbReference type="PANTHER" id="PTHR44757:SF2">
    <property type="entry name" value="BIOFILM ARCHITECTURE MAINTENANCE PROTEIN MBAA"/>
    <property type="match status" value="1"/>
</dbReference>
<evidence type="ECO:0000259" key="1">
    <source>
        <dbReference type="PROSITE" id="PS50883"/>
    </source>
</evidence>
<dbReference type="InterPro" id="IPR000160">
    <property type="entry name" value="GGDEF_dom"/>
</dbReference>
<dbReference type="InterPro" id="IPR043128">
    <property type="entry name" value="Rev_trsase/Diguanyl_cyclase"/>
</dbReference>
<dbReference type="InterPro" id="IPR000014">
    <property type="entry name" value="PAS"/>
</dbReference>
<dbReference type="InterPro" id="IPR001633">
    <property type="entry name" value="EAL_dom"/>
</dbReference>
<dbReference type="Proteomes" id="UP000244016">
    <property type="component" value="Unassembled WGS sequence"/>
</dbReference>
<dbReference type="SMART" id="SM00052">
    <property type="entry name" value="EAL"/>
    <property type="match status" value="1"/>
</dbReference>
<dbReference type="PROSITE" id="PS50887">
    <property type="entry name" value="GGDEF"/>
    <property type="match status" value="1"/>
</dbReference>
<comment type="caution">
    <text evidence="3">The sequence shown here is derived from an EMBL/GenBank/DDBJ whole genome shotgun (WGS) entry which is preliminary data.</text>
</comment>
<sequence>MPEERGVGVLHLFAGNAGSILGVFFPPDVPRLMAPCWKILASVDTPLFVHAYGKIVFANEAAVQALARGGEGELLGKSPLKLFLPEDRPLFFRALMEPGRAFLLRTADSYGGEPFFLRTRPLDEDGTGFFVTSLIPVREEERAGDVLLDIPSRQEFLRTLDRLLRHNVPPFAVVLVDIDRFKVYNDAFGPEVGDELLRAARDLFRKLVAGNGLVARMAGDEYGLIFFLPSEDPGAQNELLARLAEIARGGYDPFVVEGRTYHLTFSVGVAVYPDDGRSVEELLRAAEGALVRAKERGRGKVVRHAPQGKDVLVRQLVLEMDLWGALERGELVLYYQPLYDVLRGKLVGVEALLRWRHPEMGLISPAEFLPQAEDTGLIVPIGEWVLREALRQLVAWERETGEVLRAYVNVSAIQFDDPDFVRRVAAIVAQSGVEPNRLELELTESVLMRDIEASVERLKELKAMGIRVAVDDFGTGYSSLSYLRRLPIDAVKIDRSFVWEVKDEKDTGTIATAVIYLAHALGLEVVAEGVETEWQKEFLASNSLQIMQGYYFGKPLPAEEFATAYLRKAT</sequence>
<dbReference type="NCBIfam" id="TIGR00254">
    <property type="entry name" value="GGDEF"/>
    <property type="match status" value="1"/>
</dbReference>
<dbReference type="CDD" id="cd01948">
    <property type="entry name" value="EAL"/>
    <property type="match status" value="1"/>
</dbReference>
<dbReference type="FunFam" id="3.20.20.450:FF:000001">
    <property type="entry name" value="Cyclic di-GMP phosphodiesterase yahA"/>
    <property type="match status" value="1"/>
</dbReference>
<dbReference type="PANTHER" id="PTHR44757">
    <property type="entry name" value="DIGUANYLATE CYCLASE DGCP"/>
    <property type="match status" value="1"/>
</dbReference>
<dbReference type="PROSITE" id="PS50883">
    <property type="entry name" value="EAL"/>
    <property type="match status" value="1"/>
</dbReference>
<dbReference type="InterPro" id="IPR035965">
    <property type="entry name" value="PAS-like_dom_sf"/>
</dbReference>
<dbReference type="InterPro" id="IPR052155">
    <property type="entry name" value="Biofilm_reg_signaling"/>
</dbReference>
<dbReference type="AlphaFoldDB" id="A0A2T5G8C4"/>
<dbReference type="SUPFAM" id="SSF55073">
    <property type="entry name" value="Nucleotide cyclase"/>
    <property type="match status" value="1"/>
</dbReference>
<proteinExistence type="predicted"/>
<dbReference type="SMART" id="SM00267">
    <property type="entry name" value="GGDEF"/>
    <property type="match status" value="1"/>
</dbReference>
<reference evidence="3 4" key="1">
    <citation type="submission" date="2017-08" db="EMBL/GenBank/DDBJ databases">
        <title>Burning lignite coal seam in the remote Altai Mountains harbors a hydrogen-driven thermophilic microbial community.</title>
        <authorList>
            <person name="Kadnikov V.V."/>
            <person name="Mardanov A.V."/>
            <person name="Ivasenko D."/>
            <person name="Beletsky A.V."/>
            <person name="Karnachuk O.V."/>
            <person name="Ravin N.V."/>
        </authorList>
    </citation>
    <scope>NUCLEOTIDE SEQUENCE [LARGE SCALE GENOMIC DNA]</scope>
    <source>
        <strain evidence="3">AL31</strain>
    </source>
</reference>
<evidence type="ECO:0000313" key="4">
    <source>
        <dbReference type="Proteomes" id="UP000244016"/>
    </source>
</evidence>
<dbReference type="Pfam" id="PF00563">
    <property type="entry name" value="EAL"/>
    <property type="match status" value="1"/>
</dbReference>
<dbReference type="CDD" id="cd00130">
    <property type="entry name" value="PAS"/>
    <property type="match status" value="1"/>
</dbReference>
<protein>
    <submittedName>
        <fullName evidence="3">Diguanylate cyclase/phosphodiesterase (GGDEF &amp; EAL domains) with PAS/PAC sensor(S)</fullName>
    </submittedName>
</protein>
<dbReference type="SUPFAM" id="SSF141868">
    <property type="entry name" value="EAL domain-like"/>
    <property type="match status" value="1"/>
</dbReference>
<dbReference type="EMBL" id="PEBW01000002">
    <property type="protein sequence ID" value="PTQ52444.1"/>
    <property type="molecule type" value="Genomic_DNA"/>
</dbReference>
<dbReference type="Pfam" id="PF00990">
    <property type="entry name" value="GGDEF"/>
    <property type="match status" value="1"/>
</dbReference>
<dbReference type="SUPFAM" id="SSF55785">
    <property type="entry name" value="PYP-like sensor domain (PAS domain)"/>
    <property type="match status" value="1"/>
</dbReference>
<dbReference type="InterPro" id="IPR029787">
    <property type="entry name" value="Nucleotide_cyclase"/>
</dbReference>
<accession>A0A2T5G8C4</accession>
<evidence type="ECO:0000259" key="2">
    <source>
        <dbReference type="PROSITE" id="PS50887"/>
    </source>
</evidence>
<name>A0A2T5G8C4_9BACL</name>
<dbReference type="CDD" id="cd01949">
    <property type="entry name" value="GGDEF"/>
    <property type="match status" value="1"/>
</dbReference>
<dbReference type="Gene3D" id="3.30.70.270">
    <property type="match status" value="1"/>
</dbReference>
<gene>
    <name evidence="3" type="ORF">BLITH_0623</name>
</gene>
<dbReference type="Gene3D" id="3.20.20.450">
    <property type="entry name" value="EAL domain"/>
    <property type="match status" value="1"/>
</dbReference>
<feature type="domain" description="GGDEF" evidence="2">
    <location>
        <begin position="169"/>
        <end position="306"/>
    </location>
</feature>
<feature type="domain" description="EAL" evidence="1">
    <location>
        <begin position="315"/>
        <end position="569"/>
    </location>
</feature>
<dbReference type="InterPro" id="IPR035919">
    <property type="entry name" value="EAL_sf"/>
</dbReference>